<gene>
    <name evidence="1" type="ORF">HRTV-25_gp109</name>
</gene>
<organism evidence="1 2">
    <name type="scientific">Halorubrum tailed virus 25</name>
    <dbReference type="NCBI Taxonomy" id="2878006"/>
    <lineage>
        <taxon>Viruses</taxon>
        <taxon>Duplodnaviria</taxon>
        <taxon>Heunggongvirae</taxon>
        <taxon>Uroviricota</taxon>
        <taxon>Caudoviricetes</taxon>
        <taxon>Thumleimavirales</taxon>
        <taxon>Hafunaviridae</taxon>
        <taxon>Laminvirus</taxon>
        <taxon>Laminvirus thailandense</taxon>
        <taxon>Laminvirus HRTV25</taxon>
    </lineage>
</organism>
<accession>A0AAE9BXM7</accession>
<reference evidence="1" key="1">
    <citation type="submission" date="2021-05" db="EMBL/GenBank/DDBJ databases">
        <title>Diversity, taxonomy and evolution of archaeal viruses of the class Caudoviricetes.</title>
        <authorList>
            <person name="Liu Y."/>
            <person name="Demina T.A."/>
            <person name="Roux S."/>
            <person name="Aiewsakun P."/>
            <person name="Kazlauskas D."/>
            <person name="Simmonds P."/>
            <person name="Prangishvili D."/>
            <person name="Oksanen H.M."/>
            <person name="Krupovic M."/>
        </authorList>
    </citation>
    <scope>NUCLEOTIDE SEQUENCE</scope>
    <source>
        <strain evidence="1">HRTV-25/14</strain>
    </source>
</reference>
<proteinExistence type="predicted"/>
<evidence type="ECO:0000313" key="1">
    <source>
        <dbReference type="EMBL" id="UBF22690.1"/>
    </source>
</evidence>
<protein>
    <submittedName>
        <fullName evidence="1">Uncharacterized protein</fullName>
    </submittedName>
</protein>
<evidence type="ECO:0000313" key="2">
    <source>
        <dbReference type="Proteomes" id="UP000827232"/>
    </source>
</evidence>
<sequence>MRLNVRNIRVKSPDIRPLRPALQGLRKVRTFGGLTVGAYLCER</sequence>
<dbReference type="EMBL" id="MZ334521">
    <property type="protein sequence ID" value="UBF22690.1"/>
    <property type="molecule type" value="Genomic_DNA"/>
</dbReference>
<keyword evidence="2" id="KW-1185">Reference proteome</keyword>
<name>A0AAE9BXM7_9CAUD</name>
<dbReference type="Proteomes" id="UP000827232">
    <property type="component" value="Segment"/>
</dbReference>